<dbReference type="Gene3D" id="3.40.50.850">
    <property type="entry name" value="Isochorismatase-like"/>
    <property type="match status" value="1"/>
</dbReference>
<dbReference type="Proteomes" id="UP000243297">
    <property type="component" value="Unassembled WGS sequence"/>
</dbReference>
<dbReference type="AlphaFoldDB" id="A0A1T4NH93"/>
<dbReference type="InterPro" id="IPR044717">
    <property type="entry name" value="NIC1"/>
</dbReference>
<dbReference type="EMBL" id="FUWY01000004">
    <property type="protein sequence ID" value="SJZ78118.1"/>
    <property type="molecule type" value="Genomic_DNA"/>
</dbReference>
<keyword evidence="3" id="KW-1185">Reference proteome</keyword>
<dbReference type="CDD" id="cd00431">
    <property type="entry name" value="cysteine_hydrolases"/>
    <property type="match status" value="1"/>
</dbReference>
<proteinExistence type="predicted"/>
<accession>A0A1T4NH93</accession>
<evidence type="ECO:0000313" key="2">
    <source>
        <dbReference type="EMBL" id="SJZ78118.1"/>
    </source>
</evidence>
<dbReference type="GO" id="GO:0008936">
    <property type="term" value="F:nicotinamidase activity"/>
    <property type="evidence" value="ECO:0007669"/>
    <property type="project" value="InterPro"/>
</dbReference>
<dbReference type="PANTHER" id="PTHR47297:SF2">
    <property type="entry name" value="OS02G0606800 PROTEIN"/>
    <property type="match status" value="1"/>
</dbReference>
<sequence>MNKRKPCLVVIDMINGFIFEGALSDQSINSITSNISDLSKKFIEKEYPILNFRDSHQKESKEFGAFPPHCLEGTSESQLIDALKPYENHMVTILKNSTNGFMAPKFLETFNALDCDEYICVGCCTDICVLQFAISLQSYINEHNLDIKVTVVQDSVETFGMPGHSQNEYNKMAFSILRGAGIYIAESAKEICNGL</sequence>
<dbReference type="InterPro" id="IPR000868">
    <property type="entry name" value="Isochorismatase-like_dom"/>
</dbReference>
<dbReference type="Pfam" id="PF00857">
    <property type="entry name" value="Isochorismatase"/>
    <property type="match status" value="1"/>
</dbReference>
<dbReference type="GO" id="GO:0019365">
    <property type="term" value="P:pyridine nucleotide salvage"/>
    <property type="evidence" value="ECO:0007669"/>
    <property type="project" value="InterPro"/>
</dbReference>
<evidence type="ECO:0000259" key="1">
    <source>
        <dbReference type="Pfam" id="PF00857"/>
    </source>
</evidence>
<name>A0A1T4NH93_9FIRM</name>
<organism evidence="2 3">
    <name type="scientific">Anaerorhabdus furcosa</name>
    <dbReference type="NCBI Taxonomy" id="118967"/>
    <lineage>
        <taxon>Bacteria</taxon>
        <taxon>Bacillati</taxon>
        <taxon>Bacillota</taxon>
        <taxon>Erysipelotrichia</taxon>
        <taxon>Erysipelotrichales</taxon>
        <taxon>Erysipelotrichaceae</taxon>
        <taxon>Anaerorhabdus</taxon>
    </lineage>
</organism>
<feature type="domain" description="Isochorismatase-like" evidence="1">
    <location>
        <begin position="7"/>
        <end position="172"/>
    </location>
</feature>
<gene>
    <name evidence="2" type="ORF">SAMN02745191_1614</name>
</gene>
<dbReference type="SUPFAM" id="SSF52499">
    <property type="entry name" value="Isochorismatase-like hydrolases"/>
    <property type="match status" value="1"/>
</dbReference>
<dbReference type="OrthoDB" id="9791276at2"/>
<dbReference type="STRING" id="118967.SAMN02745191_1614"/>
<protein>
    <submittedName>
        <fullName evidence="2">Nicotinamidase-related amidase</fullName>
    </submittedName>
</protein>
<dbReference type="PANTHER" id="PTHR47297">
    <property type="match status" value="1"/>
</dbReference>
<dbReference type="RefSeq" id="WP_159443757.1">
    <property type="nucleotide sequence ID" value="NZ_FUWY01000004.1"/>
</dbReference>
<dbReference type="InterPro" id="IPR036380">
    <property type="entry name" value="Isochorismatase-like_sf"/>
</dbReference>
<evidence type="ECO:0000313" key="3">
    <source>
        <dbReference type="Proteomes" id="UP000243297"/>
    </source>
</evidence>
<reference evidence="3" key="1">
    <citation type="submission" date="2017-02" db="EMBL/GenBank/DDBJ databases">
        <authorList>
            <person name="Varghese N."/>
            <person name="Submissions S."/>
        </authorList>
    </citation>
    <scope>NUCLEOTIDE SEQUENCE [LARGE SCALE GENOMIC DNA]</scope>
    <source>
        <strain evidence="3">ATCC 25662</strain>
    </source>
</reference>